<keyword evidence="2" id="KW-0645">Protease</keyword>
<keyword evidence="2" id="KW-0378">Hydrolase</keyword>
<keyword evidence="1" id="KW-0411">Iron-sulfur</keyword>
<feature type="binding site" evidence="1">
    <location>
        <position position="46"/>
    </location>
    <ligand>
        <name>[4Fe-4S] cluster</name>
        <dbReference type="ChEBI" id="CHEBI:49883"/>
    </ligand>
</feature>
<evidence type="ECO:0000313" key="2">
    <source>
        <dbReference type="EMBL" id="MBB6464969.1"/>
    </source>
</evidence>
<dbReference type="GO" id="GO:0006744">
    <property type="term" value="P:ubiquinone biosynthetic process"/>
    <property type="evidence" value="ECO:0007669"/>
    <property type="project" value="UniProtKB-UniRule"/>
</dbReference>
<dbReference type="UniPathway" id="UPA00232"/>
<keyword evidence="1" id="KW-0479">Metal-binding</keyword>
<keyword evidence="1" id="KW-0831">Ubiquinone biosynthesis</keyword>
<dbReference type="EMBL" id="JACHGI010000001">
    <property type="protein sequence ID" value="MBB6464969.1"/>
    <property type="molecule type" value="Genomic_DNA"/>
</dbReference>
<gene>
    <name evidence="1" type="primary">ubiV</name>
    <name evidence="2" type="ORF">HNQ96_000816</name>
</gene>
<comment type="similarity">
    <text evidence="1">Belongs to the peptidase U32 family. UbiV subfamily.</text>
</comment>
<feature type="binding site" evidence="1">
    <location>
        <position position="195"/>
    </location>
    <ligand>
        <name>[4Fe-4S] cluster</name>
        <dbReference type="ChEBI" id="CHEBI:49883"/>
    </ligand>
</feature>
<evidence type="ECO:0000313" key="3">
    <source>
        <dbReference type="Proteomes" id="UP000532373"/>
    </source>
</evidence>
<dbReference type="GO" id="GO:0006508">
    <property type="term" value="P:proteolysis"/>
    <property type="evidence" value="ECO:0007669"/>
    <property type="project" value="UniProtKB-KW"/>
</dbReference>
<proteinExistence type="inferred from homology"/>
<comment type="function">
    <text evidence="1">Required for O(2)-independent ubiquinone (coenzyme Q) biosynthesis. Together with UbiU, is essential for the C6-hydroxylation reaction in the oxygen-independent ubiquinone biosynthesis pathway.</text>
</comment>
<reference evidence="2 3" key="1">
    <citation type="submission" date="2020-08" db="EMBL/GenBank/DDBJ databases">
        <title>Genomic Encyclopedia of Type Strains, Phase IV (KMG-IV): sequencing the most valuable type-strain genomes for metagenomic binning, comparative biology and taxonomic classification.</title>
        <authorList>
            <person name="Goeker M."/>
        </authorList>
    </citation>
    <scope>NUCLEOTIDE SEQUENCE [LARGE SCALE GENOMIC DNA]</scope>
    <source>
        <strain evidence="2 3">DSM 17454</strain>
    </source>
</reference>
<evidence type="ECO:0000256" key="1">
    <source>
        <dbReference type="HAMAP-Rule" id="MF_02233"/>
    </source>
</evidence>
<dbReference type="PANTHER" id="PTHR30217:SF11">
    <property type="entry name" value="UBIQUINONE BIOSYNTHESIS PROTEIN UBIV"/>
    <property type="match status" value="1"/>
</dbReference>
<sequence>MSAMPRIALTLGPVFFHWPADRLADFYRRVADQAAVDRVHVGEVVCGKRMPFSDSIWPEVIERLERGGKEVVLSTLAAPGTVRERRAVNDWCSEGRLVEINDVTAIPARSGQAFVIGPFVNVYNESTARFFAARGARTICPPVELSLDAIGSIARNCSDVDFEIFAFGRLPLALSGRCYHARLNNLHKDSCQFTCEQDPDGLAVDTIDGQEFLAVNGVQTLSNQVQAFCPTPEDLLAQGIRRLRLSPHTADMVAVAEAYRGLLDGAQSPTSTRFALSCLDLPGVMVDGYLSGKPGFHSEGQST</sequence>
<protein>
    <recommendedName>
        <fullName evidence="1">Ubiquinone biosynthesis protein UbiV</fullName>
    </recommendedName>
</protein>
<dbReference type="InterPro" id="IPR043693">
    <property type="entry name" value="UbiV"/>
</dbReference>
<accession>A0A8E1WBL2</accession>
<dbReference type="HAMAP" id="MF_02233">
    <property type="entry name" value="UbiV"/>
    <property type="match status" value="1"/>
</dbReference>
<dbReference type="PANTHER" id="PTHR30217">
    <property type="entry name" value="PEPTIDASE U32 FAMILY"/>
    <property type="match status" value="1"/>
</dbReference>
<dbReference type="NCBIfam" id="NF011991">
    <property type="entry name" value="PRK15447.1"/>
    <property type="match status" value="1"/>
</dbReference>
<dbReference type="GO" id="GO:0008233">
    <property type="term" value="F:peptidase activity"/>
    <property type="evidence" value="ECO:0007669"/>
    <property type="project" value="UniProtKB-KW"/>
</dbReference>
<feature type="binding site" evidence="1">
    <location>
        <position position="178"/>
    </location>
    <ligand>
        <name>[4Fe-4S] cluster</name>
        <dbReference type="ChEBI" id="CHEBI:49883"/>
    </ligand>
</feature>
<comment type="caution">
    <text evidence="2">The sequence shown here is derived from an EMBL/GenBank/DDBJ whole genome shotgun (WGS) entry which is preliminary data.</text>
</comment>
<comment type="subunit">
    <text evidence="1">Forms a heterodimer with UbiU.</text>
</comment>
<dbReference type="GO" id="GO:0046872">
    <property type="term" value="F:metal ion binding"/>
    <property type="evidence" value="ECO:0007669"/>
    <property type="project" value="UniProtKB-KW"/>
</dbReference>
<name>A0A8E1WBL2_9HYPH</name>
<keyword evidence="1" id="KW-0408">Iron</keyword>
<dbReference type="Proteomes" id="UP000532373">
    <property type="component" value="Unassembled WGS sequence"/>
</dbReference>
<comment type="pathway">
    <text evidence="1">Cofactor biosynthesis; ubiquinone biosynthesis.</text>
</comment>
<comment type="cofactor">
    <cofactor evidence="1">
        <name>[4Fe-4S] cluster</name>
        <dbReference type="ChEBI" id="CHEBI:49883"/>
    </cofactor>
</comment>
<keyword evidence="1" id="KW-0004">4Fe-4S</keyword>
<feature type="binding site" evidence="1">
    <location>
        <position position="191"/>
    </location>
    <ligand>
        <name>[4Fe-4S] cluster</name>
        <dbReference type="ChEBI" id="CHEBI:49883"/>
    </ligand>
</feature>
<dbReference type="InterPro" id="IPR001539">
    <property type="entry name" value="Peptidase_U32"/>
</dbReference>
<dbReference type="Pfam" id="PF01136">
    <property type="entry name" value="Peptidase_U32"/>
    <property type="match status" value="1"/>
</dbReference>
<dbReference type="InterPro" id="IPR051454">
    <property type="entry name" value="RNA/ubiquinone_mod_enzymes"/>
</dbReference>
<organism evidence="2 3">
    <name type="scientific">Aminobacter carboxidus</name>
    <dbReference type="NCBI Taxonomy" id="376165"/>
    <lineage>
        <taxon>Bacteria</taxon>
        <taxon>Pseudomonadati</taxon>
        <taxon>Pseudomonadota</taxon>
        <taxon>Alphaproteobacteria</taxon>
        <taxon>Hyphomicrobiales</taxon>
        <taxon>Phyllobacteriaceae</taxon>
        <taxon>Aminobacter</taxon>
    </lineage>
</organism>
<dbReference type="AlphaFoldDB" id="A0A8E1WBL2"/>
<dbReference type="GO" id="GO:0051539">
    <property type="term" value="F:4 iron, 4 sulfur cluster binding"/>
    <property type="evidence" value="ECO:0007669"/>
    <property type="project" value="UniProtKB-UniRule"/>
</dbReference>